<keyword evidence="1" id="KW-0732">Signal</keyword>
<dbReference type="InterPro" id="IPR046281">
    <property type="entry name" value="DUF6318"/>
</dbReference>
<dbReference type="AlphaFoldDB" id="A0A543AIT5"/>
<evidence type="ECO:0000313" key="3">
    <source>
        <dbReference type="EMBL" id="TQL72499.1"/>
    </source>
</evidence>
<dbReference type="OrthoDB" id="3748111at2"/>
<name>A0A543AIT5_9MICC</name>
<sequence>MKSSSKKSAAQWLLSGFTAFTLTFSLAGCSQTAEENPELEKTTDASLVETAEYVPASADGPAQNVPEPQLPISATEKSEAGAEATLKYFWEAIDYGRLTGDTTYAGLVSSESCDLCSDLISGWTRVYEEDSWAVLHGNMALEVQDLDISTEADRGETIAGISFVMTEPAVDFYEIDGHLEDDSFDTESTADWWAELNFDETSERWKIEWIGVEDHLSED</sequence>
<dbReference type="PROSITE" id="PS51257">
    <property type="entry name" value="PROKAR_LIPOPROTEIN"/>
    <property type="match status" value="1"/>
</dbReference>
<comment type="caution">
    <text evidence="3">The sequence shown here is derived from an EMBL/GenBank/DDBJ whole genome shotgun (WGS) entry which is preliminary data.</text>
</comment>
<evidence type="ECO:0000259" key="2">
    <source>
        <dbReference type="Pfam" id="PF19843"/>
    </source>
</evidence>
<evidence type="ECO:0000313" key="4">
    <source>
        <dbReference type="Proteomes" id="UP000319746"/>
    </source>
</evidence>
<dbReference type="Pfam" id="PF19843">
    <property type="entry name" value="DUF6318"/>
    <property type="match status" value="1"/>
</dbReference>
<protein>
    <recommendedName>
        <fullName evidence="2">DUF6318 domain-containing protein</fullName>
    </recommendedName>
</protein>
<dbReference type="EMBL" id="VFOU01000002">
    <property type="protein sequence ID" value="TQL72499.1"/>
    <property type="molecule type" value="Genomic_DNA"/>
</dbReference>
<dbReference type="RefSeq" id="WP_141865671.1">
    <property type="nucleotide sequence ID" value="NZ_BAABAN010000004.1"/>
</dbReference>
<dbReference type="Proteomes" id="UP000319746">
    <property type="component" value="Unassembled WGS sequence"/>
</dbReference>
<reference evidence="3 4" key="1">
    <citation type="submission" date="2019-06" db="EMBL/GenBank/DDBJ databases">
        <title>Sequencing the genomes of 1000 actinobacteria strains.</title>
        <authorList>
            <person name="Klenk H.-P."/>
        </authorList>
    </citation>
    <scope>NUCLEOTIDE SEQUENCE [LARGE SCALE GENOMIC DNA]</scope>
    <source>
        <strain evidence="3 4">DSM 24083</strain>
    </source>
</reference>
<evidence type="ECO:0000256" key="1">
    <source>
        <dbReference type="SAM" id="SignalP"/>
    </source>
</evidence>
<proteinExistence type="predicted"/>
<feature type="signal peptide" evidence="1">
    <location>
        <begin position="1"/>
        <end position="27"/>
    </location>
</feature>
<accession>A0A543AIT5</accession>
<feature type="chain" id="PRO_5038918502" description="DUF6318 domain-containing protein" evidence="1">
    <location>
        <begin position="28"/>
        <end position="219"/>
    </location>
</feature>
<gene>
    <name evidence="3" type="ORF">FB556_1154</name>
</gene>
<organism evidence="3 4">
    <name type="scientific">Enteractinococcus coprophilus</name>
    <dbReference type="NCBI Taxonomy" id="1027633"/>
    <lineage>
        <taxon>Bacteria</taxon>
        <taxon>Bacillati</taxon>
        <taxon>Actinomycetota</taxon>
        <taxon>Actinomycetes</taxon>
        <taxon>Micrococcales</taxon>
        <taxon>Micrococcaceae</taxon>
    </lineage>
</organism>
<feature type="domain" description="DUF6318" evidence="2">
    <location>
        <begin position="52"/>
        <end position="207"/>
    </location>
</feature>
<keyword evidence="4" id="KW-1185">Reference proteome</keyword>